<evidence type="ECO:0000313" key="2">
    <source>
        <dbReference type="Proteomes" id="UP000032683"/>
    </source>
</evidence>
<gene>
    <name evidence="1" type="ORF">Gxy13693_042_008</name>
</gene>
<dbReference type="AlphaFoldDB" id="A0A0D6QA03"/>
<dbReference type="EMBL" id="BANJ01000042">
    <property type="protein sequence ID" value="GAO00174.1"/>
    <property type="molecule type" value="Genomic_DNA"/>
</dbReference>
<comment type="caution">
    <text evidence="1">The sequence shown here is derived from an EMBL/GenBank/DDBJ whole genome shotgun (WGS) entry which is preliminary data.</text>
</comment>
<accession>A0A0D6QA03</accession>
<organism evidence="1 2">
    <name type="scientific">Komagataeibacter xylinus NBRC 13693</name>
    <dbReference type="NCBI Taxonomy" id="1234668"/>
    <lineage>
        <taxon>Bacteria</taxon>
        <taxon>Pseudomonadati</taxon>
        <taxon>Pseudomonadota</taxon>
        <taxon>Alphaproteobacteria</taxon>
        <taxon>Acetobacterales</taxon>
        <taxon>Acetobacteraceae</taxon>
        <taxon>Komagataeibacter</taxon>
    </lineage>
</organism>
<sequence length="101" mass="11020">MQGTDSKRNILVHRHLRRGEVSRFCETLPSCLVGMESCGTSHYWTREIVASGHTVNMMPAIYVKPNVKRGKIDAADAEEICEALSGRPHAGTDAGLRSVGP</sequence>
<dbReference type="Proteomes" id="UP000032683">
    <property type="component" value="Unassembled WGS sequence"/>
</dbReference>
<evidence type="ECO:0000313" key="1">
    <source>
        <dbReference type="EMBL" id="GAO00174.1"/>
    </source>
</evidence>
<name>A0A0D6QA03_KOMXY</name>
<protein>
    <submittedName>
        <fullName evidence="1">Transposase</fullName>
    </submittedName>
</protein>
<proteinExistence type="predicted"/>
<reference evidence="1 2" key="1">
    <citation type="submission" date="2012-11" db="EMBL/GenBank/DDBJ databases">
        <title>Whole genome sequence of Gluconacetobacter xylinus NBRC 13693.</title>
        <authorList>
            <person name="Azuma Y."/>
            <person name="Higashiura N."/>
            <person name="Hirakawa H."/>
            <person name="Matsushita K."/>
        </authorList>
    </citation>
    <scope>NUCLEOTIDE SEQUENCE [LARGE SCALE GENOMIC DNA]</scope>
    <source>
        <strain evidence="1 2">NBRC 13693</strain>
    </source>
</reference>